<dbReference type="OrthoDB" id="548795at2759"/>
<reference evidence="1" key="2">
    <citation type="journal article" date="2019" name="Gigascience">
        <title>High-quality Schistosoma haematobium genome achieved by single-molecule and long-range sequencing.</title>
        <authorList>
            <person name="Stroehlein A.J."/>
            <person name="Korhonen P.K."/>
            <person name="Chong T.M."/>
            <person name="Lim Y.L."/>
            <person name="Chan K.G."/>
            <person name="Webster B."/>
            <person name="Rollinson D."/>
            <person name="Brindley P.J."/>
            <person name="Gasser R.B."/>
            <person name="Young N.D."/>
        </authorList>
    </citation>
    <scope>NUCLEOTIDE SEQUENCE</scope>
</reference>
<dbReference type="Proteomes" id="UP000471633">
    <property type="component" value="Unassembled WGS sequence"/>
</dbReference>
<accession>A0A922LPY8</accession>
<keyword evidence="2" id="KW-1185">Reference proteome</keyword>
<dbReference type="GeneID" id="24592843"/>
<dbReference type="PANTHER" id="PTHR34035:SF1">
    <property type="entry name" value="TESTIS-EXPRESSED PROTEIN 47"/>
    <property type="match status" value="1"/>
</dbReference>
<dbReference type="Pfam" id="PF24787">
    <property type="entry name" value="TEX47"/>
    <property type="match status" value="1"/>
</dbReference>
<gene>
    <name evidence="1" type="ORF">MS3_00003582</name>
</gene>
<dbReference type="EMBL" id="AMPZ03000002">
    <property type="protein sequence ID" value="KAH9591211.1"/>
    <property type="molecule type" value="Genomic_DNA"/>
</dbReference>
<dbReference type="RefSeq" id="XP_051071472.1">
    <property type="nucleotide sequence ID" value="XM_051211416.1"/>
</dbReference>
<reference evidence="1" key="3">
    <citation type="submission" date="2021-06" db="EMBL/GenBank/DDBJ databases">
        <title>Chromosome-level genome assembly for S. haematobium.</title>
        <authorList>
            <person name="Stroehlein A.J."/>
        </authorList>
    </citation>
    <scope>NUCLEOTIDE SEQUENCE</scope>
</reference>
<protein>
    <submittedName>
        <fullName evidence="1">Uncharacterized protein</fullName>
    </submittedName>
</protein>
<name>A0A922LPY8_SCHHA</name>
<proteinExistence type="predicted"/>
<dbReference type="InterPro" id="IPR055308">
    <property type="entry name" value="TEX47-like"/>
</dbReference>
<dbReference type="PANTHER" id="PTHR34035">
    <property type="entry name" value="TESTIS-EXPRESSED PROTEIN 47"/>
    <property type="match status" value="1"/>
</dbReference>
<evidence type="ECO:0000313" key="1">
    <source>
        <dbReference type="EMBL" id="KAH9591211.1"/>
    </source>
</evidence>
<organism evidence="1 2">
    <name type="scientific">Schistosoma haematobium</name>
    <name type="common">Blood fluke</name>
    <dbReference type="NCBI Taxonomy" id="6185"/>
    <lineage>
        <taxon>Eukaryota</taxon>
        <taxon>Metazoa</taxon>
        <taxon>Spiralia</taxon>
        <taxon>Lophotrochozoa</taxon>
        <taxon>Platyhelminthes</taxon>
        <taxon>Trematoda</taxon>
        <taxon>Digenea</taxon>
        <taxon>Strigeidida</taxon>
        <taxon>Schistosomatoidea</taxon>
        <taxon>Schistosomatidae</taxon>
        <taxon>Schistosoma</taxon>
    </lineage>
</organism>
<reference evidence="1" key="4">
    <citation type="journal article" date="2022" name="PLoS Pathog.">
        <title>Chromosome-level genome of Schistosoma haematobium underpins genome-wide explorations of molecular variation.</title>
        <authorList>
            <person name="Stroehlein A.J."/>
            <person name="Korhonen P.K."/>
            <person name="Lee V.V."/>
            <person name="Ralph S.A."/>
            <person name="Mentink-Kane M."/>
            <person name="You H."/>
            <person name="McManus D.P."/>
            <person name="Tchuente L.T."/>
            <person name="Stothard J.R."/>
            <person name="Kaur P."/>
            <person name="Dudchenko O."/>
            <person name="Aiden E.L."/>
            <person name="Yang B."/>
            <person name="Yang H."/>
            <person name="Emery A.M."/>
            <person name="Webster B.L."/>
            <person name="Brindley P.J."/>
            <person name="Rollinson D."/>
            <person name="Chang B.C.H."/>
            <person name="Gasser R.B."/>
            <person name="Young N.D."/>
        </authorList>
    </citation>
    <scope>NUCLEOTIDE SEQUENCE</scope>
</reference>
<evidence type="ECO:0000313" key="2">
    <source>
        <dbReference type="Proteomes" id="UP000471633"/>
    </source>
</evidence>
<reference evidence="1" key="1">
    <citation type="journal article" date="2012" name="Nat. Genet.">
        <title>Whole-genome sequence of Schistosoma haematobium.</title>
        <authorList>
            <person name="Young N.D."/>
            <person name="Jex A.R."/>
            <person name="Li B."/>
            <person name="Liu S."/>
            <person name="Yang L."/>
            <person name="Xiong Z."/>
            <person name="Li Y."/>
            <person name="Cantacessi C."/>
            <person name="Hall R.S."/>
            <person name="Xu X."/>
            <person name="Chen F."/>
            <person name="Wu X."/>
            <person name="Zerlotini A."/>
            <person name="Oliveira G."/>
            <person name="Hofmann A."/>
            <person name="Zhang G."/>
            <person name="Fang X."/>
            <person name="Kang Y."/>
            <person name="Campbell B.E."/>
            <person name="Loukas A."/>
            <person name="Ranganathan S."/>
            <person name="Rollinson D."/>
            <person name="Rinaldi G."/>
            <person name="Brindley P.J."/>
            <person name="Yang H."/>
            <person name="Wang J."/>
            <person name="Wang J."/>
            <person name="Gasser R.B."/>
        </authorList>
    </citation>
    <scope>NUCLEOTIDE SEQUENCE</scope>
</reference>
<dbReference type="CTD" id="24592843"/>
<sequence length="313" mass="36242">MSGTGNSVGSSHLVSLYQTLEQKEFVGRANVLYSVVLVGKISPHITNNEVGKFYEKLTSSFTTPDHITGLLMVYPYHVIHIIESSFRSLMEVFRVIAKSEEITESYMNRHSEQINKSHYDAQDYRHFSEFDKVIIQEMYTKNSLAPTIHNRVLCAIDNIVHRIYHTYELLVFDMEPTVISDYDSNESDEKKLLDLLSQVIRLSVHLAEESMRDQDEYVPETFKVSLTEKTKSQIVGHFKVCTNRKLTGILNNIRQVRPELIPQQVAVGYFADISCYEGIIPLKEYMKLYDIPYETSSQSELTWPIERNSFIYK</sequence>
<dbReference type="AlphaFoldDB" id="A0A922LPY8"/>
<comment type="caution">
    <text evidence="1">The sequence shown here is derived from an EMBL/GenBank/DDBJ whole genome shotgun (WGS) entry which is preliminary data.</text>
</comment>